<feature type="compositionally biased region" description="Polar residues" evidence="1">
    <location>
        <begin position="241"/>
        <end position="257"/>
    </location>
</feature>
<dbReference type="Proteomes" id="UP001418444">
    <property type="component" value="Unassembled WGS sequence"/>
</dbReference>
<sequence length="324" mass="33700">MSDHPSRRFRRPSLRALLALGGAAAVVVSGAIATTDTLAASTDEANAQVSQIATQNFFPTPLPATITCSNSGVWGSRSANISWTSAGPGHSYRVNVMKGNTSRQEDYLEGTSIRIKIGNVGDTLTTLWVQVRTLNAASSANPADRVASSGFVRFPIYAGSIADTYCNGSADYSSPNQTWENAGSWEPQSPQLLARRGPAGRALSPETTTAPSEVPDESAEPLTTSTPSEPPALAEPEATDVPTTPSSTEQPAPSSTEPAEDDTEVTIGIGVAGDKKALIVSRDGEEVCHTPLEPGDQPSINGNTVVIQSGDTVKTVDTTTCAVS</sequence>
<accession>A0ABP7NNF5</accession>
<proteinExistence type="predicted"/>
<feature type="chain" id="PRO_5045516876" description="Fibronectin type-III domain-containing protein" evidence="2">
    <location>
        <begin position="34"/>
        <end position="324"/>
    </location>
</feature>
<dbReference type="RefSeq" id="WP_344780441.1">
    <property type="nucleotide sequence ID" value="NZ_BAAAZW010000002.1"/>
</dbReference>
<name>A0ABP7NNF5_9ACTN</name>
<feature type="compositionally biased region" description="Polar residues" evidence="1">
    <location>
        <begin position="176"/>
        <end position="191"/>
    </location>
</feature>
<gene>
    <name evidence="3" type="ORF">GCM10022231_05750</name>
</gene>
<feature type="region of interest" description="Disordered" evidence="1">
    <location>
        <begin position="176"/>
        <end position="264"/>
    </location>
</feature>
<keyword evidence="2" id="KW-0732">Signal</keyword>
<evidence type="ECO:0000313" key="4">
    <source>
        <dbReference type="Proteomes" id="UP001418444"/>
    </source>
</evidence>
<organism evidence="3 4">
    <name type="scientific">Gordonia caeni</name>
    <dbReference type="NCBI Taxonomy" id="1007097"/>
    <lineage>
        <taxon>Bacteria</taxon>
        <taxon>Bacillati</taxon>
        <taxon>Actinomycetota</taxon>
        <taxon>Actinomycetes</taxon>
        <taxon>Mycobacteriales</taxon>
        <taxon>Gordoniaceae</taxon>
        <taxon>Gordonia</taxon>
    </lineage>
</organism>
<evidence type="ECO:0000256" key="1">
    <source>
        <dbReference type="SAM" id="MobiDB-lite"/>
    </source>
</evidence>
<evidence type="ECO:0000256" key="2">
    <source>
        <dbReference type="SAM" id="SignalP"/>
    </source>
</evidence>
<evidence type="ECO:0008006" key="5">
    <source>
        <dbReference type="Google" id="ProtNLM"/>
    </source>
</evidence>
<feature type="compositionally biased region" description="Low complexity" evidence="1">
    <location>
        <begin position="220"/>
        <end position="236"/>
    </location>
</feature>
<evidence type="ECO:0000313" key="3">
    <source>
        <dbReference type="EMBL" id="GAA3950909.1"/>
    </source>
</evidence>
<protein>
    <recommendedName>
        <fullName evidence="5">Fibronectin type-III domain-containing protein</fullName>
    </recommendedName>
</protein>
<reference evidence="4" key="1">
    <citation type="journal article" date="2019" name="Int. J. Syst. Evol. Microbiol.">
        <title>The Global Catalogue of Microorganisms (GCM) 10K type strain sequencing project: providing services to taxonomists for standard genome sequencing and annotation.</title>
        <authorList>
            <consortium name="The Broad Institute Genomics Platform"/>
            <consortium name="The Broad Institute Genome Sequencing Center for Infectious Disease"/>
            <person name="Wu L."/>
            <person name="Ma J."/>
        </authorList>
    </citation>
    <scope>NUCLEOTIDE SEQUENCE [LARGE SCALE GENOMIC DNA]</scope>
    <source>
        <strain evidence="4">JCM 16923</strain>
    </source>
</reference>
<keyword evidence="4" id="KW-1185">Reference proteome</keyword>
<feature type="signal peptide" evidence="2">
    <location>
        <begin position="1"/>
        <end position="33"/>
    </location>
</feature>
<comment type="caution">
    <text evidence="3">The sequence shown here is derived from an EMBL/GenBank/DDBJ whole genome shotgun (WGS) entry which is preliminary data.</text>
</comment>
<dbReference type="EMBL" id="BAAAZW010000002">
    <property type="protein sequence ID" value="GAA3950909.1"/>
    <property type="molecule type" value="Genomic_DNA"/>
</dbReference>